<proteinExistence type="predicted"/>
<dbReference type="PROSITE" id="PS51671">
    <property type="entry name" value="ACT"/>
    <property type="match status" value="1"/>
</dbReference>
<dbReference type="STRING" id="679936.Sulac_2969"/>
<dbReference type="CDD" id="cd02116">
    <property type="entry name" value="ACT"/>
    <property type="match status" value="1"/>
</dbReference>
<dbReference type="PATRIC" id="fig|679936.5.peg.3062"/>
<dbReference type="InterPro" id="IPR045865">
    <property type="entry name" value="ACT-like_dom_sf"/>
</dbReference>
<dbReference type="AlphaFoldDB" id="G8TZV0"/>
<feature type="domain" description="ACT" evidence="1">
    <location>
        <begin position="4"/>
        <end position="80"/>
    </location>
</feature>
<protein>
    <submittedName>
        <fullName evidence="2">Amino acid-binding ACT domain protein</fullName>
    </submittedName>
</protein>
<organism evidence="2 3">
    <name type="scientific">Sulfobacillus acidophilus (strain ATCC 700253 / DSM 10332 / NAL)</name>
    <dbReference type="NCBI Taxonomy" id="679936"/>
    <lineage>
        <taxon>Bacteria</taxon>
        <taxon>Bacillati</taxon>
        <taxon>Bacillota</taxon>
        <taxon>Clostridia</taxon>
        <taxon>Eubacteriales</taxon>
        <taxon>Clostridiales Family XVII. Incertae Sedis</taxon>
        <taxon>Sulfobacillus</taxon>
    </lineage>
</organism>
<accession>G8TZV0</accession>
<dbReference type="KEGG" id="sap:Sulac_2969"/>
<name>G8TZV0_SULAD</name>
<dbReference type="HOGENOM" id="CLU_2195576_0_0_9"/>
<dbReference type="EMBL" id="CP003179">
    <property type="protein sequence ID" value="AEW06430.1"/>
    <property type="molecule type" value="Genomic_DNA"/>
</dbReference>
<sequence>MGYRIDVEMALVPGATHRLFALLAQRHIDVEAAAFHSDRQAGRIRATVDVEVSEAVVGRLARQLARHQDIYQITVHQDGRPLTARVKPTLKAWHVRRMNIDIKKGACL</sequence>
<evidence type="ECO:0000313" key="2">
    <source>
        <dbReference type="EMBL" id="AEW06430.1"/>
    </source>
</evidence>
<keyword evidence="3" id="KW-1185">Reference proteome</keyword>
<dbReference type="SUPFAM" id="SSF55021">
    <property type="entry name" value="ACT-like"/>
    <property type="match status" value="1"/>
</dbReference>
<reference evidence="3" key="1">
    <citation type="submission" date="2011-12" db="EMBL/GenBank/DDBJ databases">
        <title>The complete genome of chromosome of Sulfobacillus acidophilus DSM 10332.</title>
        <authorList>
            <person name="Lucas S."/>
            <person name="Han J."/>
            <person name="Lapidus A."/>
            <person name="Bruce D."/>
            <person name="Goodwin L."/>
            <person name="Pitluck S."/>
            <person name="Peters L."/>
            <person name="Kyrpides N."/>
            <person name="Mavromatis K."/>
            <person name="Ivanova N."/>
            <person name="Mikhailova N."/>
            <person name="Chertkov O."/>
            <person name="Saunders E."/>
            <person name="Detter J.C."/>
            <person name="Tapia R."/>
            <person name="Han C."/>
            <person name="Land M."/>
            <person name="Hauser L."/>
            <person name="Markowitz V."/>
            <person name="Cheng J.-F."/>
            <person name="Hugenholtz P."/>
            <person name="Woyke T."/>
            <person name="Wu D."/>
            <person name="Pukall R."/>
            <person name="Gehrich-Schroeter G."/>
            <person name="Schneider S."/>
            <person name="Klenk H.-P."/>
            <person name="Eisen J.A."/>
        </authorList>
    </citation>
    <scope>NUCLEOTIDE SEQUENCE [LARGE SCALE GENOMIC DNA]</scope>
    <source>
        <strain evidence="3">ATCC 700253 / DSM 10332 / NAL</strain>
    </source>
</reference>
<dbReference type="Proteomes" id="UP000005439">
    <property type="component" value="Chromosome"/>
</dbReference>
<dbReference type="InterPro" id="IPR002912">
    <property type="entry name" value="ACT_dom"/>
</dbReference>
<gene>
    <name evidence="2" type="ordered locus">Sulac_2969</name>
</gene>
<evidence type="ECO:0000313" key="3">
    <source>
        <dbReference type="Proteomes" id="UP000005439"/>
    </source>
</evidence>
<evidence type="ECO:0000259" key="1">
    <source>
        <dbReference type="PROSITE" id="PS51671"/>
    </source>
</evidence>
<reference evidence="2 3" key="2">
    <citation type="journal article" date="2012" name="Stand. Genomic Sci.">
        <title>Complete genome sequence of the moderately thermophilic mineral-sulfide-oxidizing firmicute Sulfobacillus acidophilus type strain (NAL(T)).</title>
        <authorList>
            <person name="Anderson I."/>
            <person name="Chertkov O."/>
            <person name="Chen A."/>
            <person name="Saunders E."/>
            <person name="Lapidus A."/>
            <person name="Nolan M."/>
            <person name="Lucas S."/>
            <person name="Hammon N."/>
            <person name="Deshpande S."/>
            <person name="Cheng J.F."/>
            <person name="Han C."/>
            <person name="Tapia R."/>
            <person name="Goodwin L.A."/>
            <person name="Pitluck S."/>
            <person name="Liolios K."/>
            <person name="Pagani I."/>
            <person name="Ivanova N."/>
            <person name="Mikhailova N."/>
            <person name="Pati A."/>
            <person name="Palaniappan K."/>
            <person name="Land M."/>
            <person name="Pan C."/>
            <person name="Rohde M."/>
            <person name="Pukall R."/>
            <person name="Goker M."/>
            <person name="Detter J.C."/>
            <person name="Woyke T."/>
            <person name="Bristow J."/>
            <person name="Eisen J.A."/>
            <person name="Markowitz V."/>
            <person name="Hugenholtz P."/>
            <person name="Kyrpides N.C."/>
            <person name="Klenk H.P."/>
            <person name="Mavromatis K."/>
        </authorList>
    </citation>
    <scope>NUCLEOTIDE SEQUENCE [LARGE SCALE GENOMIC DNA]</scope>
    <source>
        <strain evidence="3">ATCC 700253 / DSM 10332 / NAL</strain>
    </source>
</reference>